<organism evidence="1 2">
    <name type="scientific">Naganishia friedmannii</name>
    <dbReference type="NCBI Taxonomy" id="89922"/>
    <lineage>
        <taxon>Eukaryota</taxon>
        <taxon>Fungi</taxon>
        <taxon>Dikarya</taxon>
        <taxon>Basidiomycota</taxon>
        <taxon>Agaricomycotina</taxon>
        <taxon>Tremellomycetes</taxon>
        <taxon>Filobasidiales</taxon>
        <taxon>Filobasidiaceae</taxon>
        <taxon>Naganishia</taxon>
    </lineage>
</organism>
<dbReference type="Proteomes" id="UP001227268">
    <property type="component" value="Unassembled WGS sequence"/>
</dbReference>
<evidence type="ECO:0000313" key="2">
    <source>
        <dbReference type="Proteomes" id="UP001227268"/>
    </source>
</evidence>
<sequence length="795" mass="87342">MPPTTTSTDIHEFTFPSTTTNDQTDLASFSIPALDQLFAATQGHRGEWSGWTYDRPRTTWIEPRYLPHGMADMDPYIASHLLLLTHRHPRQSSESNDGIIAIYPVCSTSVHATLSAGREEHGERVDGLFIRLRRIGTEPSGGGGGGGRACVVVVRADSEREVHRVVARAVREGRAWLCGVQEGRKIGQEELKPFVGLEDTSPLQGLGFCTWSSIGEGVKPTTENLTNLLTSLSKANLPIQSFMLDDGWLSTRHYIDSDDGTEHGGNEGWNAALWAFEAAPELGTSIGGVVQLVKQHLPSVKDVGVWMTLEGYWKSIHPDSPLARKYRIERYTLDRSYMPGISNEPGSVTHLPTGRGAWYLPHPGDAFRFWRDWFTYLHQQGITWVKVDNQASLSLLAGVEGARAHTGMWEGMTRAAEAVWGAEGGRVIYCMSHSERMFNGDAALGVASHDRKLVVRNSDDFGLEWRHNAHQLHIFHNIYQAILTSHLAHVPDADMFMTRAQYPLYHALLRALFPGPLLLSDKQGQHDQAIIACLVGRDKRGTVQVVKSRETPAKPLANRVFPVSSGDADLPVAKGDGKAVLAAVLYPALHAATIAAWNTRDRDQPGVTRDTLTRLDILDALEVPVVTKDKGGTRAQEKAYALYRYGYANGLPVQDELRQVALVELGEAGAQDDVVSFTLEQTTCEAFTVSPVYWLNGSDGPRIRVSPLGLVDKLAGLSGLKSVDSTKGLRVSVDGHEVAFECTTVKVVGESEKQDHKAFLVRVPIKQSNDRGENWNGKSTFCKSEKTLLPEGGAD</sequence>
<dbReference type="EMBL" id="JASBWT010000001">
    <property type="protein sequence ID" value="KAJ9109313.1"/>
    <property type="molecule type" value="Genomic_DNA"/>
</dbReference>
<proteinExistence type="predicted"/>
<keyword evidence="2" id="KW-1185">Reference proteome</keyword>
<name>A0ACC2WC33_9TREE</name>
<reference evidence="1" key="1">
    <citation type="submission" date="2023-04" db="EMBL/GenBank/DDBJ databases">
        <title>Draft Genome sequencing of Naganishia species isolated from polar environments using Oxford Nanopore Technology.</title>
        <authorList>
            <person name="Leo P."/>
            <person name="Venkateswaran K."/>
        </authorList>
    </citation>
    <scope>NUCLEOTIDE SEQUENCE</scope>
    <source>
        <strain evidence="1">MNA-CCFEE 5423</strain>
    </source>
</reference>
<protein>
    <submittedName>
        <fullName evidence="1">Uncharacterized protein</fullName>
    </submittedName>
</protein>
<accession>A0ACC2WC33</accession>
<gene>
    <name evidence="1" type="ORF">QFC21_000642</name>
</gene>
<comment type="caution">
    <text evidence="1">The sequence shown here is derived from an EMBL/GenBank/DDBJ whole genome shotgun (WGS) entry which is preliminary data.</text>
</comment>
<evidence type="ECO:0000313" key="1">
    <source>
        <dbReference type="EMBL" id="KAJ9109313.1"/>
    </source>
</evidence>